<feature type="chain" id="PRO_5047521674" description="PEBP-like protein" evidence="2">
    <location>
        <begin position="17"/>
        <end position="257"/>
    </location>
</feature>
<comment type="caution">
    <text evidence="3">The sequence shown here is derived from an EMBL/GenBank/DDBJ whole genome shotgun (WGS) entry which is preliminary data.</text>
</comment>
<evidence type="ECO:0008006" key="5">
    <source>
        <dbReference type="Google" id="ProtNLM"/>
    </source>
</evidence>
<dbReference type="SUPFAM" id="SSF49777">
    <property type="entry name" value="PEBP-like"/>
    <property type="match status" value="1"/>
</dbReference>
<gene>
    <name evidence="3" type="ORF">VKT23_001849</name>
</gene>
<dbReference type="PANTHER" id="PTHR11362">
    <property type="entry name" value="PHOSPHATIDYLETHANOLAMINE-BINDING PROTEIN"/>
    <property type="match status" value="1"/>
</dbReference>
<organism evidence="3 4">
    <name type="scientific">Marasmiellus scandens</name>
    <dbReference type="NCBI Taxonomy" id="2682957"/>
    <lineage>
        <taxon>Eukaryota</taxon>
        <taxon>Fungi</taxon>
        <taxon>Dikarya</taxon>
        <taxon>Basidiomycota</taxon>
        <taxon>Agaricomycotina</taxon>
        <taxon>Agaricomycetes</taxon>
        <taxon>Agaricomycetidae</taxon>
        <taxon>Agaricales</taxon>
        <taxon>Marasmiineae</taxon>
        <taxon>Omphalotaceae</taxon>
        <taxon>Marasmiellus</taxon>
    </lineage>
</organism>
<protein>
    <recommendedName>
        <fullName evidence="5">PEBP-like protein</fullName>
    </recommendedName>
</protein>
<dbReference type="EMBL" id="JBANRG010000002">
    <property type="protein sequence ID" value="KAK7470423.1"/>
    <property type="molecule type" value="Genomic_DNA"/>
</dbReference>
<dbReference type="Pfam" id="PF01161">
    <property type="entry name" value="PBP"/>
    <property type="match status" value="1"/>
</dbReference>
<feature type="compositionally biased region" description="Low complexity" evidence="1">
    <location>
        <begin position="204"/>
        <end position="224"/>
    </location>
</feature>
<proteinExistence type="predicted"/>
<evidence type="ECO:0000256" key="2">
    <source>
        <dbReference type="SAM" id="SignalP"/>
    </source>
</evidence>
<accession>A0ABR1K0M6</accession>
<feature type="signal peptide" evidence="2">
    <location>
        <begin position="1"/>
        <end position="16"/>
    </location>
</feature>
<keyword evidence="4" id="KW-1185">Reference proteome</keyword>
<sequence>MFLPLVTVLLAGTVAAQFTQSLDNVTQAFTKANVVPDVLPSFSPRALLNVTFTDASMQSVNVTPGILLTMEQTAQEPQFFFLANVTIPPGITYVLSIVDPDAPTPQNTSISQFRHFLGGGFTVDNTTGLLTNNTAALSDFMPPAPPTGSDPHRYVVLAYLQPDNFDSVASQFVNASTDRQNFNITTFAQATNLGEPLAANFFFTGPSDNSSSTGTSSSASPSGTSPGGNGDTGGALGKPIIGGLTVSLGLLLSALLV</sequence>
<dbReference type="InterPro" id="IPR035810">
    <property type="entry name" value="PEBP_euk"/>
</dbReference>
<evidence type="ECO:0000313" key="4">
    <source>
        <dbReference type="Proteomes" id="UP001498398"/>
    </source>
</evidence>
<dbReference type="InterPro" id="IPR036610">
    <property type="entry name" value="PEBP-like_sf"/>
</dbReference>
<dbReference type="Proteomes" id="UP001498398">
    <property type="component" value="Unassembled WGS sequence"/>
</dbReference>
<feature type="region of interest" description="Disordered" evidence="1">
    <location>
        <begin position="204"/>
        <end position="233"/>
    </location>
</feature>
<dbReference type="CDD" id="cd00866">
    <property type="entry name" value="PEBP_euk"/>
    <property type="match status" value="1"/>
</dbReference>
<evidence type="ECO:0000256" key="1">
    <source>
        <dbReference type="SAM" id="MobiDB-lite"/>
    </source>
</evidence>
<evidence type="ECO:0000313" key="3">
    <source>
        <dbReference type="EMBL" id="KAK7470423.1"/>
    </source>
</evidence>
<reference evidence="3 4" key="1">
    <citation type="submission" date="2024-01" db="EMBL/GenBank/DDBJ databases">
        <title>A draft genome for the cacao thread blight pathogen Marasmiellus scandens.</title>
        <authorList>
            <person name="Baruah I.K."/>
            <person name="Leung J."/>
            <person name="Bukari Y."/>
            <person name="Amoako-Attah I."/>
            <person name="Meinhardt L.W."/>
            <person name="Bailey B.A."/>
            <person name="Cohen S.P."/>
        </authorList>
    </citation>
    <scope>NUCLEOTIDE SEQUENCE [LARGE SCALE GENOMIC DNA]</scope>
    <source>
        <strain evidence="3 4">GH-19</strain>
    </source>
</reference>
<dbReference type="InterPro" id="IPR008914">
    <property type="entry name" value="PEBP"/>
</dbReference>
<dbReference type="Gene3D" id="3.90.280.10">
    <property type="entry name" value="PEBP-like"/>
    <property type="match status" value="1"/>
</dbReference>
<keyword evidence="2" id="KW-0732">Signal</keyword>
<dbReference type="PANTHER" id="PTHR11362:SF82">
    <property type="entry name" value="PHOSPHATIDYLETHANOLAMINE-BINDING PROTEIN 4"/>
    <property type="match status" value="1"/>
</dbReference>
<name>A0ABR1K0M6_9AGAR</name>